<organism evidence="1">
    <name type="scientific">Anguilla anguilla</name>
    <name type="common">European freshwater eel</name>
    <name type="synonym">Muraena anguilla</name>
    <dbReference type="NCBI Taxonomy" id="7936"/>
    <lineage>
        <taxon>Eukaryota</taxon>
        <taxon>Metazoa</taxon>
        <taxon>Chordata</taxon>
        <taxon>Craniata</taxon>
        <taxon>Vertebrata</taxon>
        <taxon>Euteleostomi</taxon>
        <taxon>Actinopterygii</taxon>
        <taxon>Neopterygii</taxon>
        <taxon>Teleostei</taxon>
        <taxon>Anguilliformes</taxon>
        <taxon>Anguillidae</taxon>
        <taxon>Anguilla</taxon>
    </lineage>
</organism>
<dbReference type="AlphaFoldDB" id="A0A0E9WXF9"/>
<accession>A0A0E9WXF9</accession>
<protein>
    <submittedName>
        <fullName evidence="1">Uncharacterized protein</fullName>
    </submittedName>
</protein>
<proteinExistence type="predicted"/>
<reference evidence="1" key="2">
    <citation type="journal article" date="2015" name="Fish Shellfish Immunol.">
        <title>Early steps in the European eel (Anguilla anguilla)-Vibrio vulnificus interaction in the gills: Role of the RtxA13 toxin.</title>
        <authorList>
            <person name="Callol A."/>
            <person name="Pajuelo D."/>
            <person name="Ebbesson L."/>
            <person name="Teles M."/>
            <person name="MacKenzie S."/>
            <person name="Amaro C."/>
        </authorList>
    </citation>
    <scope>NUCLEOTIDE SEQUENCE</scope>
</reference>
<dbReference type="EMBL" id="GBXM01014414">
    <property type="protein sequence ID" value="JAH94163.1"/>
    <property type="molecule type" value="Transcribed_RNA"/>
</dbReference>
<reference evidence="1" key="1">
    <citation type="submission" date="2014-11" db="EMBL/GenBank/DDBJ databases">
        <authorList>
            <person name="Amaro Gonzalez C."/>
        </authorList>
    </citation>
    <scope>NUCLEOTIDE SEQUENCE</scope>
</reference>
<evidence type="ECO:0000313" key="1">
    <source>
        <dbReference type="EMBL" id="JAH94163.1"/>
    </source>
</evidence>
<name>A0A0E9WXF9_ANGAN</name>
<sequence length="62" mass="6481">MFRAAAAAAGGVVLAAVLLRGFGLFEQAFLSYCEIPASPDLTPFTKPQSFVLLVFATISSSL</sequence>